<keyword evidence="1" id="KW-0175">Coiled coil</keyword>
<feature type="compositionally biased region" description="Low complexity" evidence="2">
    <location>
        <begin position="237"/>
        <end position="248"/>
    </location>
</feature>
<evidence type="ECO:0000256" key="2">
    <source>
        <dbReference type="SAM" id="MobiDB-lite"/>
    </source>
</evidence>
<evidence type="ECO:0000313" key="3">
    <source>
        <dbReference type="Proteomes" id="UP000887569"/>
    </source>
</evidence>
<reference evidence="4" key="1">
    <citation type="submission" date="2022-11" db="UniProtKB">
        <authorList>
            <consortium name="WormBaseParasite"/>
        </authorList>
    </citation>
    <scope>IDENTIFICATION</scope>
</reference>
<dbReference type="AlphaFoldDB" id="A0A915B4X1"/>
<feature type="coiled-coil region" evidence="1">
    <location>
        <begin position="147"/>
        <end position="227"/>
    </location>
</feature>
<keyword evidence="3" id="KW-1185">Reference proteome</keyword>
<proteinExistence type="predicted"/>
<evidence type="ECO:0000256" key="1">
    <source>
        <dbReference type="SAM" id="Coils"/>
    </source>
</evidence>
<dbReference type="Proteomes" id="UP000887569">
    <property type="component" value="Unplaced"/>
</dbReference>
<feature type="compositionally biased region" description="Basic and acidic residues" evidence="2">
    <location>
        <begin position="11"/>
        <end position="27"/>
    </location>
</feature>
<evidence type="ECO:0000313" key="4">
    <source>
        <dbReference type="WBParaSite" id="PgR027_g026_t01"/>
    </source>
</evidence>
<feature type="region of interest" description="Disordered" evidence="2">
    <location>
        <begin position="9"/>
        <end position="45"/>
    </location>
</feature>
<protein>
    <submittedName>
        <fullName evidence="4">Uncharacterized protein</fullName>
    </submittedName>
</protein>
<accession>A0A915B4X1</accession>
<name>A0A915B4X1_PARUN</name>
<organism evidence="3 4">
    <name type="scientific">Parascaris univalens</name>
    <name type="common">Nematode worm</name>
    <dbReference type="NCBI Taxonomy" id="6257"/>
    <lineage>
        <taxon>Eukaryota</taxon>
        <taxon>Metazoa</taxon>
        <taxon>Ecdysozoa</taxon>
        <taxon>Nematoda</taxon>
        <taxon>Chromadorea</taxon>
        <taxon>Rhabditida</taxon>
        <taxon>Spirurina</taxon>
        <taxon>Ascaridomorpha</taxon>
        <taxon>Ascaridoidea</taxon>
        <taxon>Ascarididae</taxon>
        <taxon>Parascaris</taxon>
    </lineage>
</organism>
<dbReference type="WBParaSite" id="PgR027_g026_t01">
    <property type="protein sequence ID" value="PgR027_g026_t01"/>
    <property type="gene ID" value="PgR027_g026"/>
</dbReference>
<feature type="region of interest" description="Disordered" evidence="2">
    <location>
        <begin position="227"/>
        <end position="255"/>
    </location>
</feature>
<sequence length="384" mass="43792">MSNFLKIFRSKKTDKENVSPGEEESKTFHRLPLHGSTRRDRRSARFMSADDTFVKPTAPYHTVTQPKQSKGSRSCVGRVDYDHFKTEAPLRERNGCKYNKRSYGISEFARNRPSSINLNTYDPELCDSDDSFESVRRSRILKNEDTIEALESKVDALLYRLRKEEDKKNSYKQKLISERIVRQHVEAKFVGDIQRLTRLVETLKNEQKAYRNKIAKLETQLKEANIEHGTREPHFASSSLFCSPPSTSNEQSSLNGAGEMLCTASGSTLPIHPTVAFQPFGNNDLDEVKNFRMNEAHEIHSTLEIARGNNMSSPISLNRNKDAAFDSTLLEDDTSTTATVESAATTAGVEKRYKTSKTYFRRSLSDTDVRMNRTRRNAPRMTNL</sequence>